<dbReference type="RefSeq" id="WP_246135236.1">
    <property type="nucleotide sequence ID" value="NZ_BJYR01000020.1"/>
</dbReference>
<dbReference type="EMBL" id="BJYR01000020">
    <property type="protein sequence ID" value="GEO01180.1"/>
    <property type="molecule type" value="Genomic_DNA"/>
</dbReference>
<dbReference type="Proteomes" id="UP000321464">
    <property type="component" value="Unassembled WGS sequence"/>
</dbReference>
<comment type="caution">
    <text evidence="1">The sequence shown here is derived from an EMBL/GenBank/DDBJ whole genome shotgun (WGS) entry which is preliminary data.</text>
</comment>
<name>A0A512AN93_9SPHN</name>
<evidence type="ECO:0008006" key="3">
    <source>
        <dbReference type="Google" id="ProtNLM"/>
    </source>
</evidence>
<protein>
    <recommendedName>
        <fullName evidence="3">Zinc-finger domain-containing protein</fullName>
    </recommendedName>
</protein>
<evidence type="ECO:0000313" key="2">
    <source>
        <dbReference type="Proteomes" id="UP000321464"/>
    </source>
</evidence>
<proteinExistence type="predicted"/>
<evidence type="ECO:0000313" key="1">
    <source>
        <dbReference type="EMBL" id="GEO01180.1"/>
    </source>
</evidence>
<gene>
    <name evidence="1" type="ORF">NSE01_30120</name>
</gene>
<reference evidence="1 2" key="1">
    <citation type="submission" date="2019-07" db="EMBL/GenBank/DDBJ databases">
        <title>Whole genome shotgun sequence of Novosphingobium sediminis NBRC 106119.</title>
        <authorList>
            <person name="Hosoyama A."/>
            <person name="Uohara A."/>
            <person name="Ohji S."/>
            <person name="Ichikawa N."/>
        </authorList>
    </citation>
    <scope>NUCLEOTIDE SEQUENCE [LARGE SCALE GENOMIC DNA]</scope>
    <source>
        <strain evidence="1 2">NBRC 106119</strain>
    </source>
</reference>
<dbReference type="AlphaFoldDB" id="A0A512AN93"/>
<organism evidence="1 2">
    <name type="scientific">Novosphingobium sediminis</name>
    <dbReference type="NCBI Taxonomy" id="707214"/>
    <lineage>
        <taxon>Bacteria</taxon>
        <taxon>Pseudomonadati</taxon>
        <taxon>Pseudomonadota</taxon>
        <taxon>Alphaproteobacteria</taxon>
        <taxon>Sphingomonadales</taxon>
        <taxon>Sphingomonadaceae</taxon>
        <taxon>Novosphingobium</taxon>
    </lineage>
</organism>
<accession>A0A512AN93</accession>
<keyword evidence="2" id="KW-1185">Reference proteome</keyword>
<sequence>MLNCHDATFLMSQGRERKLTFSERMKIRFHASMCSGCTNFERQLEQISGAAKAFGAQQSSSDE</sequence>